<dbReference type="Proteomes" id="UP000019149">
    <property type="component" value="Unassembled WGS sequence"/>
</dbReference>
<sequence length="198" mass="22134">MTEYYEVDRIKIDDASLLVDKKTNDRNLRQIRLEVSAQSCDNTAVAAGRRSSDWTLNQLSSTEWYCRLASLCDVITDLRSHLQDLAAIPAMVSLLLTSAKNSLDGSTLRLQQSWSGRCDLTRSEKHSYHLDLEGQILGLKNADQNQCVSMTVDEMDEKNGDGGNEKEEKRPNVIICAFHRWVVAQDKLVSIPSSSATA</sequence>
<accession>W6U239</accession>
<organism evidence="1 2">
    <name type="scientific">Echinococcus granulosus</name>
    <name type="common">Hydatid tapeworm</name>
    <dbReference type="NCBI Taxonomy" id="6210"/>
    <lineage>
        <taxon>Eukaryota</taxon>
        <taxon>Metazoa</taxon>
        <taxon>Spiralia</taxon>
        <taxon>Lophotrochozoa</taxon>
        <taxon>Platyhelminthes</taxon>
        <taxon>Cestoda</taxon>
        <taxon>Eucestoda</taxon>
        <taxon>Cyclophyllidea</taxon>
        <taxon>Taeniidae</taxon>
        <taxon>Echinococcus</taxon>
        <taxon>Echinococcus granulosus group</taxon>
    </lineage>
</organism>
<dbReference type="CTD" id="36345691"/>
<evidence type="ECO:0000313" key="1">
    <source>
        <dbReference type="EMBL" id="EUB55175.1"/>
    </source>
</evidence>
<dbReference type="STRING" id="6210.W6U239"/>
<dbReference type="GeneID" id="36345691"/>
<dbReference type="OrthoDB" id="9451547at2759"/>
<name>W6U239_ECHGR</name>
<dbReference type="KEGG" id="egl:EGR_09976"/>
<dbReference type="EMBL" id="APAU02000180">
    <property type="protein sequence ID" value="EUB55175.1"/>
    <property type="molecule type" value="Genomic_DNA"/>
</dbReference>
<comment type="caution">
    <text evidence="1">The sequence shown here is derived from an EMBL/GenBank/DDBJ whole genome shotgun (WGS) entry which is preliminary data.</text>
</comment>
<protein>
    <submittedName>
        <fullName evidence="1">Uncharacterized protein</fullName>
    </submittedName>
</protein>
<gene>
    <name evidence="1" type="ORF">EGR_09976</name>
</gene>
<proteinExistence type="predicted"/>
<keyword evidence="2" id="KW-1185">Reference proteome</keyword>
<reference evidence="1 2" key="1">
    <citation type="journal article" date="2013" name="Nat. Genet.">
        <title>The genome of the hydatid tapeworm Echinococcus granulosus.</title>
        <authorList>
            <person name="Zheng H."/>
            <person name="Zhang W."/>
            <person name="Zhang L."/>
            <person name="Zhang Z."/>
            <person name="Li J."/>
            <person name="Lu G."/>
            <person name="Zhu Y."/>
            <person name="Wang Y."/>
            <person name="Huang Y."/>
            <person name="Liu J."/>
            <person name="Kang H."/>
            <person name="Chen J."/>
            <person name="Wang L."/>
            <person name="Chen A."/>
            <person name="Yu S."/>
            <person name="Gao Z."/>
            <person name="Jin L."/>
            <person name="Gu W."/>
            <person name="Wang Z."/>
            <person name="Zhao L."/>
            <person name="Shi B."/>
            <person name="Wen H."/>
            <person name="Lin R."/>
            <person name="Jones M.K."/>
            <person name="Brejova B."/>
            <person name="Vinar T."/>
            <person name="Zhao G."/>
            <person name="McManus D.P."/>
            <person name="Chen Z."/>
            <person name="Zhou Y."/>
            <person name="Wang S."/>
        </authorList>
    </citation>
    <scope>NUCLEOTIDE SEQUENCE [LARGE SCALE GENOMIC DNA]</scope>
</reference>
<dbReference type="RefSeq" id="XP_024346371.1">
    <property type="nucleotide sequence ID" value="XM_024499225.1"/>
</dbReference>
<evidence type="ECO:0000313" key="2">
    <source>
        <dbReference type="Proteomes" id="UP000019149"/>
    </source>
</evidence>
<dbReference type="AlphaFoldDB" id="W6U239"/>